<sequence>MEIFFSPELMHQHFQILNVVDSKENAVGNVAFMFDEKKIYVYGIVEEEGVTENFRSIVTPYIKGIASAHPDLEVYSCLYVGCKKISVNTEDEEKEQKKEG</sequence>
<evidence type="ECO:0000313" key="2">
    <source>
        <dbReference type="Proteomes" id="UP000743899"/>
    </source>
</evidence>
<name>A0ABX0A9G6_9BACI</name>
<reference evidence="1 2" key="1">
    <citation type="submission" date="2020-01" db="EMBL/GenBank/DDBJ databases">
        <title>A novel Bacillus sp. from Pasinler.</title>
        <authorList>
            <person name="Adiguzel A."/>
            <person name="Ay H."/>
            <person name="Baltaci M.O."/>
        </authorList>
    </citation>
    <scope>NUCLEOTIDE SEQUENCE [LARGE SCALE GENOMIC DNA]</scope>
    <source>
        <strain evidence="1 2">P1</strain>
    </source>
</reference>
<evidence type="ECO:0000313" key="1">
    <source>
        <dbReference type="EMBL" id="NCU17767.1"/>
    </source>
</evidence>
<gene>
    <name evidence="1" type="ORF">GW534_08370</name>
</gene>
<dbReference type="EMBL" id="JAACYS010000033">
    <property type="protein sequence ID" value="NCU17767.1"/>
    <property type="molecule type" value="Genomic_DNA"/>
</dbReference>
<dbReference type="Proteomes" id="UP000743899">
    <property type="component" value="Unassembled WGS sequence"/>
</dbReference>
<keyword evidence="2" id="KW-1185">Reference proteome</keyword>
<organism evidence="1 2">
    <name type="scientific">Pallidibacillus pasinlerensis</name>
    <dbReference type="NCBI Taxonomy" id="2703818"/>
    <lineage>
        <taxon>Bacteria</taxon>
        <taxon>Bacillati</taxon>
        <taxon>Bacillota</taxon>
        <taxon>Bacilli</taxon>
        <taxon>Bacillales</taxon>
        <taxon>Bacillaceae</taxon>
        <taxon>Pallidibacillus</taxon>
    </lineage>
</organism>
<accession>A0ABX0A9G6</accession>
<dbReference type="RefSeq" id="WP_161920598.1">
    <property type="nucleotide sequence ID" value="NZ_JAACYS010000033.1"/>
</dbReference>
<proteinExistence type="predicted"/>
<protein>
    <submittedName>
        <fullName evidence="1">Uncharacterized protein</fullName>
    </submittedName>
</protein>
<comment type="caution">
    <text evidence="1">The sequence shown here is derived from an EMBL/GenBank/DDBJ whole genome shotgun (WGS) entry which is preliminary data.</text>
</comment>